<feature type="compositionally biased region" description="Polar residues" evidence="1">
    <location>
        <begin position="764"/>
        <end position="774"/>
    </location>
</feature>
<feature type="region of interest" description="Disordered" evidence="1">
    <location>
        <begin position="1418"/>
        <end position="1488"/>
    </location>
</feature>
<dbReference type="PANTHER" id="PTHR31640:SF1">
    <property type="entry name" value="BRIDGE-LIKE LIPID TRANSFER PROTEIN FAMILY MEMBER 1"/>
    <property type="match status" value="1"/>
</dbReference>
<dbReference type="Pfam" id="PF25039">
    <property type="entry name" value="BLTP1_M"/>
    <property type="match status" value="2"/>
</dbReference>
<feature type="domain" description="Bridge-like lipid transfer protein family member 1 C-terminal" evidence="3">
    <location>
        <begin position="2742"/>
        <end position="2821"/>
    </location>
</feature>
<gene>
    <name evidence="4" type="ORF">QE152_g4782</name>
</gene>
<organism evidence="4 5">
    <name type="scientific">Popillia japonica</name>
    <name type="common">Japanese beetle</name>
    <dbReference type="NCBI Taxonomy" id="7064"/>
    <lineage>
        <taxon>Eukaryota</taxon>
        <taxon>Metazoa</taxon>
        <taxon>Ecdysozoa</taxon>
        <taxon>Arthropoda</taxon>
        <taxon>Hexapoda</taxon>
        <taxon>Insecta</taxon>
        <taxon>Pterygota</taxon>
        <taxon>Neoptera</taxon>
        <taxon>Endopterygota</taxon>
        <taxon>Coleoptera</taxon>
        <taxon>Polyphaga</taxon>
        <taxon>Scarabaeiformia</taxon>
        <taxon>Scarabaeidae</taxon>
        <taxon>Rutelinae</taxon>
        <taxon>Popillia</taxon>
    </lineage>
</organism>
<comment type="caution">
    <text evidence="4">The sequence shown here is derived from an EMBL/GenBank/DDBJ whole genome shotgun (WGS) entry which is preliminary data.</text>
</comment>
<dbReference type="InterPro" id="IPR033616">
    <property type="entry name" value="BLTP1"/>
</dbReference>
<feature type="domain" description="Bridge-like lipid transfer protein family member 1 middle region" evidence="2">
    <location>
        <begin position="433"/>
        <end position="1020"/>
    </location>
</feature>
<feature type="compositionally biased region" description="Basic and acidic residues" evidence="1">
    <location>
        <begin position="804"/>
        <end position="816"/>
    </location>
</feature>
<feature type="region of interest" description="Disordered" evidence="1">
    <location>
        <begin position="1100"/>
        <end position="1120"/>
    </location>
</feature>
<dbReference type="PANTHER" id="PTHR31640">
    <property type="entry name" value="TRANSMEMBRANE PROTEIN KIAA1109"/>
    <property type="match status" value="1"/>
</dbReference>
<feature type="compositionally biased region" description="Low complexity" evidence="1">
    <location>
        <begin position="1475"/>
        <end position="1487"/>
    </location>
</feature>
<feature type="compositionally biased region" description="Low complexity" evidence="1">
    <location>
        <begin position="60"/>
        <end position="75"/>
    </location>
</feature>
<feature type="compositionally biased region" description="Low complexity" evidence="1">
    <location>
        <begin position="2435"/>
        <end position="2453"/>
    </location>
</feature>
<evidence type="ECO:0000313" key="5">
    <source>
        <dbReference type="Proteomes" id="UP001458880"/>
    </source>
</evidence>
<dbReference type="Pfam" id="PF25040">
    <property type="entry name" value="BLTP1_C"/>
    <property type="match status" value="3"/>
</dbReference>
<keyword evidence="5" id="KW-1185">Reference proteome</keyword>
<evidence type="ECO:0000256" key="1">
    <source>
        <dbReference type="SAM" id="MobiDB-lite"/>
    </source>
</evidence>
<name>A0AAW1MWI8_POPJA</name>
<dbReference type="Proteomes" id="UP001458880">
    <property type="component" value="Unassembled WGS sequence"/>
</dbReference>
<feature type="compositionally biased region" description="Polar residues" evidence="1">
    <location>
        <begin position="146"/>
        <end position="158"/>
    </location>
</feature>
<feature type="compositionally biased region" description="Polar residues" evidence="1">
    <location>
        <begin position="1165"/>
        <end position="1174"/>
    </location>
</feature>
<feature type="compositionally biased region" description="Basic and acidic residues" evidence="1">
    <location>
        <begin position="1418"/>
        <end position="1439"/>
    </location>
</feature>
<feature type="region of interest" description="Disordered" evidence="1">
    <location>
        <begin position="59"/>
        <end position="78"/>
    </location>
</feature>
<feature type="region of interest" description="Disordered" evidence="1">
    <location>
        <begin position="2290"/>
        <end position="2311"/>
    </location>
</feature>
<evidence type="ECO:0000313" key="4">
    <source>
        <dbReference type="EMBL" id="KAK9751646.1"/>
    </source>
</evidence>
<feature type="region of interest" description="Disordered" evidence="1">
    <location>
        <begin position="141"/>
        <end position="161"/>
    </location>
</feature>
<dbReference type="GO" id="GO:0048488">
    <property type="term" value="P:synaptic vesicle endocytosis"/>
    <property type="evidence" value="ECO:0007669"/>
    <property type="project" value="TreeGrafter"/>
</dbReference>
<feature type="compositionally biased region" description="Polar residues" evidence="1">
    <location>
        <begin position="2622"/>
        <end position="2634"/>
    </location>
</feature>
<dbReference type="EMBL" id="JASPKY010000026">
    <property type="protein sequence ID" value="KAK9751646.1"/>
    <property type="molecule type" value="Genomic_DNA"/>
</dbReference>
<evidence type="ECO:0000259" key="2">
    <source>
        <dbReference type="Pfam" id="PF25039"/>
    </source>
</evidence>
<protein>
    <recommendedName>
        <fullName evidence="6">Fragile site-associated protein C-terminal domain-containing protein</fullName>
    </recommendedName>
</protein>
<reference evidence="4 5" key="1">
    <citation type="journal article" date="2024" name="BMC Genomics">
        <title>De novo assembly and annotation of Popillia japonica's genome with initial clues to its potential as an invasive pest.</title>
        <authorList>
            <person name="Cucini C."/>
            <person name="Boschi S."/>
            <person name="Funari R."/>
            <person name="Cardaioli E."/>
            <person name="Iannotti N."/>
            <person name="Marturano G."/>
            <person name="Paoli F."/>
            <person name="Bruttini M."/>
            <person name="Carapelli A."/>
            <person name="Frati F."/>
            <person name="Nardi F."/>
        </authorList>
    </citation>
    <scope>NUCLEOTIDE SEQUENCE [LARGE SCALE GENOMIC DNA]</scope>
    <source>
        <strain evidence="4">DMR45628</strain>
    </source>
</reference>
<feature type="region of interest" description="Disordered" evidence="1">
    <location>
        <begin position="1758"/>
        <end position="1789"/>
    </location>
</feature>
<dbReference type="InterPro" id="IPR056741">
    <property type="entry name" value="BLTP1_M"/>
</dbReference>
<feature type="compositionally biased region" description="Low complexity" evidence="1">
    <location>
        <begin position="2474"/>
        <end position="2484"/>
    </location>
</feature>
<feature type="region of interest" description="Disordered" evidence="1">
    <location>
        <begin position="2418"/>
        <end position="2484"/>
    </location>
</feature>
<sequence>MDNCVSLLPAKLDSDSKLHTEKTKLAVSVPDGESLPKNSISDSKLAVDYFNAPTNVEAEQVQSSGPSSDVSVSPQLPTKTVNVSESHHSLGASISSDEHAQRELVVQRTISMSSENQSEAFFSADEEMNLNSRCSSLRNSMLSSNGTLTRQDSGSAPTTRKKYSSELSIVADKQNQYKNNAGLVTSSVPETTKFKLSTHRSDHEIHTPEHRSFNLNKQLEESQRTVQGLVTPQRYPTGKHGSRLATVEPLASGSEIKDTIVGEPLTDSSDGYDTIVGEPLTDSSDGYSSTSYVSAIGSQEDFTLVDLHMQVLLWSLKSSEMFELGPRQLVKCLNWGHGSYPSGCDTFSVPLFQKNEEEKLTYIGGRFVPMMEVVSEGVTSMKMVSRSELSSTSSKTPTTPYAYNWDHEEGQGDTDLGSTHEEELLSHQADAGSRTSIIVKLKGDLDIMVSPLLLESFQRFVDALIPTVANLHPMTVINHLHASCVGQVESANVLKTPKNIALLVQPPGEGEQLRSDNYYEETLKNQLQAAIVLPKVNITMLQVSIVEEIISFSALDNVRDLTCVSLFSVCFDNITAKFHSDNQSKEVLQKYYRPAVVQTGSKKGAKKNFLNLHSHTTDTIRGEPVFVESCEQQQKQLVVCLNIGKIHAQLRRLKNECSVLDDAVITAIPSYSSKVLFTSVKVRNNNRGVDYYLQPHPLENTNNVHTEELNNEEKLGFIMFESGLEGVSLKIVKKFQEESPDTNQGKNVEVEPPEVPNKPKDESTSTPKLSDNLNKSSTKTDIKSTKSQPTVPQKAGDRSSSQPESKDNSEEPEPKQPHHHQTQQQLVSVKKDSSNVISCIIELKVVWFNFAAPPRTPITKKIDYTRLDWNLLSTASPAINAWMNPSNRLAIRVVHMVRSMYRRSTAIVACLMSESLDVCGSHMPFKSRYNKLTPLSKTLQDDPSCQLCTVLQKYYMESDPAVIEANLRESDLPQLFTLRQGVIVLSRQWKTNLYTPLLPQHNIKSRIKPLNVTIAVPEIHQEDICLTDGEQSGNEDPDITDEHAQLLHSGIILKPHKTIGLSVRENALPLNSPRMSNYMEPMLSPQVAVVSGGVESLLTSPSPPIMQKKRKKSQGHVPASSRTSVVLPLLNGANPFSQKKLHDDNICYGTLREDKTVVNLGSDPSVCTNSSPELTGSPLRMGGRTHSTEDLYSWMAKQDTTGGLKGCLESKIDTLQTQSSGEEPQVKESQAVLVPLHQLHDSWRLLDANLIFQPLLASLGVMPQQLKLTSMSENSNDVTSLDALGSNLSLVGNMETMKIDIVVSEHGKLDKKRAKNKGKARMFLEINADECPAFVCEKVSIELEVDRMTDMAVSEMIKTKNVLYISRGQLKNHTSTVLHFNVGVRYISQRVNMPLLRLLHQISNMYQNVKDTQNELREQQPVEIRRPKTSASDHIDVKHHSTSTSDLREGNTIDDGKQLTLKISDPSSITSQQKPVISPSPSVRSRPQSFAQKLRSTGKSVKGYVNLTEGGGGGTPLTMSSPSISAFERITVSSDKSVGRCWKTIYHLLELYANMPDTKTIKHRFSVGNADISEHYKGNRKYDILTEVKSSEDIEKAEHPTTTTASTLPHFEISSYSKEHTKLVVFGVARIHRTRLLATLSGLKLEAEITSLHSSLTCRKKSTPISLECSLTGQVGRTMIVLLEGVAPNQQTVVKVTVGKSQALYSSVSRKSKDKNSGLLTVGAVNIDIPQHPVALHGMVTRGSKQLSSTLQELRVTRTSSRLSRLQPEEELPQSYSPSHTDHKLPRVPPSVIRNNIGEKGLLHPLVMQFSVILQSLSITAALLPSLQAQYKMDQVNSTGITGSKAKFTVDLPHHSLSFTTKLQVTEANLPSEASIALPAVHVSAEYVPDGTTGALRNDGHRGPEGVVFMQGGYLSANADIGAFEHSLTTDLLNHLVFVQKVFMKEVNEVVQKVYGGERPVPIWLEDSEEPSTLNRILFSLIIRIQRIQLTATTAGSSAVRLETGAVVLELSNRVQNVSGSKKNNATSRLFEAEAEFQQFAFFNTRISLRNTFQDEVSEGEDKEVVLITLKRPLIYVQPVAVDKAILVWLNYKNAYDYWNEKRANLNKEVLTATQQVYEKFQLGQITSQLGTPHLGMLFLQLTVEDMGICLPLNPLPLTTWGQRNVYEESRGAVVVTLENTSISACSSGSLVSKGKFSNLCLRFADDFETSLDDWKPDMSDATIMNLCVVSDGTYEVCSRTITGKQAHENAKWFLNVQWQMEGVDIHLDTNVGKQLSALGHTLTQLTGAEETPVHLDYDSDDNEPTDGTRTSQESILPAFVFDPNLDNKKRSKLIEREMNEQAKIINDLRSLGASHGTIELELKRLHELEAMVFKDFRRDMIQKLRRQSVRASSIKGKILGSKQNTYRSRSFIVPSPMLEAQGSPEDGQAGSGSGNSASYESSPRSGPSRSASLKVRSTDGPRVTFSDNIGRQSSLPSASSDLSLPESNLVWPEHISIDGQNIELRKKLPASYEFGEGGDSFMESFAKDQFLSSNSTHPTGPNISQSATSQKPQEPNIDLELDVKVLINSGKCVLHTKDYVKEEEIKLNRMRKDRSCSAGLLEFPSTSGSPDTTRKNKDKLTNQSSSARLRNPPHTTSLVDLTIFHIPGMDVKLYYQSKVVNEETLLQADQETAPHFQENSNDFPQFFNNKFPEHPTSAFDKSEEIRIDKAFKRQDSKTDSFVIDELGDLKNSTSLHGISNPNYGSTPSSSKTSLDNFPFQMSVTPPHEPYKQSNLSFRKPGIKKASLFAWMTLQSVPEETIISPHILEFLEQSLELIPPKTNFNTTAPTSILNTEQDASNYGNYVYASFPVDSGVYVAAAIFRYRV</sequence>
<dbReference type="GO" id="GO:0098793">
    <property type="term" value="C:presynapse"/>
    <property type="evidence" value="ECO:0007669"/>
    <property type="project" value="GOC"/>
</dbReference>
<accession>A0AAW1MWI8</accession>
<feature type="region of interest" description="Disordered" evidence="1">
    <location>
        <begin position="1163"/>
        <end position="1184"/>
    </location>
</feature>
<evidence type="ECO:0008006" key="6">
    <source>
        <dbReference type="Google" id="ProtNLM"/>
    </source>
</evidence>
<proteinExistence type="predicted"/>
<feature type="region of interest" description="Disordered" evidence="1">
    <location>
        <begin position="2600"/>
        <end position="2634"/>
    </location>
</feature>
<feature type="domain" description="Bridge-like lipid transfer protein family member 1 C-terminal" evidence="3">
    <location>
        <begin position="1908"/>
        <end position="2412"/>
    </location>
</feature>
<feature type="region of interest" description="Disordered" evidence="1">
    <location>
        <begin position="737"/>
        <end position="828"/>
    </location>
</feature>
<evidence type="ECO:0000259" key="3">
    <source>
        <dbReference type="Pfam" id="PF25040"/>
    </source>
</evidence>
<feature type="region of interest" description="Disordered" evidence="1">
    <location>
        <begin position="2532"/>
        <end position="2556"/>
    </location>
</feature>
<feature type="domain" description="Bridge-like lipid transfer protein family member 1 C-terminal" evidence="3">
    <location>
        <begin position="2538"/>
        <end position="2665"/>
    </location>
</feature>
<feature type="compositionally biased region" description="Polar residues" evidence="1">
    <location>
        <begin position="1465"/>
        <end position="1474"/>
    </location>
</feature>
<feature type="domain" description="Bridge-like lipid transfer protein family member 1 middle region" evidence="2">
    <location>
        <begin position="1206"/>
        <end position="1888"/>
    </location>
</feature>
<dbReference type="InterPro" id="IPR056742">
    <property type="entry name" value="BLTP1_C"/>
</dbReference>
<feature type="compositionally biased region" description="Basic and acidic residues" evidence="1">
    <location>
        <begin position="1446"/>
        <end position="1457"/>
    </location>
</feature>
<feature type="compositionally biased region" description="Polar residues" evidence="1">
    <location>
        <begin position="2532"/>
        <end position="2554"/>
    </location>
</feature>